<dbReference type="PATRIC" id="fig|768671.3.peg.2889"/>
<dbReference type="Gene3D" id="3.30.950.30">
    <property type="entry name" value="Schlafen, AAA domain"/>
    <property type="match status" value="1"/>
</dbReference>
<dbReference type="InterPro" id="IPR038461">
    <property type="entry name" value="Schlafen_AlbA_2_dom_sf"/>
</dbReference>
<organism evidence="2 3">
    <name type="scientific">Thiocapsa marina 5811</name>
    <dbReference type="NCBI Taxonomy" id="768671"/>
    <lineage>
        <taxon>Bacteria</taxon>
        <taxon>Pseudomonadati</taxon>
        <taxon>Pseudomonadota</taxon>
        <taxon>Gammaproteobacteria</taxon>
        <taxon>Chromatiales</taxon>
        <taxon>Chromatiaceae</taxon>
        <taxon>Thiocapsa</taxon>
    </lineage>
</organism>
<dbReference type="InterPro" id="IPR038475">
    <property type="entry name" value="RecG_C_sf"/>
</dbReference>
<dbReference type="PANTHER" id="PTHR30595">
    <property type="entry name" value="GLPR-RELATED TRANSCRIPTIONAL REPRESSOR"/>
    <property type="match status" value="1"/>
</dbReference>
<dbReference type="Gene3D" id="3.30.565.60">
    <property type="match status" value="1"/>
</dbReference>
<accession>F9UCT0</accession>
<dbReference type="EMBL" id="AFWV01000008">
    <property type="protein sequence ID" value="EGV18193.1"/>
    <property type="molecule type" value="Genomic_DNA"/>
</dbReference>
<dbReference type="Pfam" id="PF04326">
    <property type="entry name" value="SLFN_AlbA_2"/>
    <property type="match status" value="1"/>
</dbReference>
<keyword evidence="3" id="KW-1185">Reference proteome</keyword>
<protein>
    <submittedName>
        <fullName evidence="2">Putative transcriptional regulator</fullName>
    </submittedName>
</protein>
<dbReference type="RefSeq" id="WP_007193605.1">
    <property type="nucleotide sequence ID" value="NZ_AFWV01000008.1"/>
</dbReference>
<evidence type="ECO:0000259" key="1">
    <source>
        <dbReference type="Pfam" id="PF04326"/>
    </source>
</evidence>
<evidence type="ECO:0000313" key="3">
    <source>
        <dbReference type="Proteomes" id="UP000005459"/>
    </source>
</evidence>
<gene>
    <name evidence="2" type="ORF">ThimaDRAFT_2732</name>
</gene>
<dbReference type="PANTHER" id="PTHR30595:SF6">
    <property type="entry name" value="SCHLAFEN ALBA-2 DOMAIN-CONTAINING PROTEIN"/>
    <property type="match status" value="1"/>
</dbReference>
<dbReference type="STRING" id="768671.ThimaDRAFT_2732"/>
<dbReference type="Proteomes" id="UP000005459">
    <property type="component" value="Unassembled WGS sequence"/>
</dbReference>
<dbReference type="Pfam" id="PF13749">
    <property type="entry name" value="HATPase_c_4"/>
    <property type="match status" value="1"/>
</dbReference>
<dbReference type="AlphaFoldDB" id="F9UCT0"/>
<feature type="domain" description="Schlafen AlbA-2" evidence="1">
    <location>
        <begin position="24"/>
        <end position="146"/>
    </location>
</feature>
<name>F9UCT0_9GAMM</name>
<reference evidence="2 3" key="1">
    <citation type="submission" date="2011-06" db="EMBL/GenBank/DDBJ databases">
        <title>The draft genome of Thiocapsa marina 5811.</title>
        <authorList>
            <consortium name="US DOE Joint Genome Institute (JGI-PGF)"/>
            <person name="Lucas S."/>
            <person name="Han J."/>
            <person name="Cheng J.-F."/>
            <person name="Goodwin L."/>
            <person name="Pitluck S."/>
            <person name="Peters L."/>
            <person name="Land M.L."/>
            <person name="Hauser L."/>
            <person name="Vogl K."/>
            <person name="Liu Z."/>
            <person name="Imhoff J."/>
            <person name="Thiel V."/>
            <person name="Frigaard N.-U."/>
            <person name="Bryant D."/>
            <person name="Woyke T.J."/>
        </authorList>
    </citation>
    <scope>NUCLEOTIDE SEQUENCE [LARGE SCALE GENOMIC DNA]</scope>
    <source>
        <strain evidence="2 3">5811</strain>
    </source>
</reference>
<dbReference type="eggNOG" id="COG2865">
    <property type="taxonomic scope" value="Bacteria"/>
</dbReference>
<evidence type="ECO:0000313" key="2">
    <source>
        <dbReference type="EMBL" id="EGV18193.1"/>
    </source>
</evidence>
<dbReference type="InterPro" id="IPR007421">
    <property type="entry name" value="Schlafen_AlbA_2_dom"/>
</dbReference>
<proteinExistence type="predicted"/>
<dbReference type="OrthoDB" id="9807853at2"/>
<sequence>MSRSLRDLESLLPELDAAPADALEDQDLDFKEWPERSREKAVDQVVEMAICMANGGGGTVVFGVRDRVVGRADALLGVPPEIDVNLLLKAVYDRTDPRLTPVFEDLFVPEGTGRLLIMQVHGGLPPYTDSQGGAKVRVGKDCQPMTGSLRRRVLIETGETDFTAGLVEGRPADLLSASAMEQLRDAARRERAPEDLLHLSDHDLLAALDLLTQGRLNFAGLFLAGHPEALRRHLPSYVWTHVRMASDTAYSDRLDGNDALPVALNRMLDRIMADNPISTLELGLFHHEYRAYPEIALREALMNALCHQDFRIGGPLLVSQYPDRIEIANAGGFIGGVSPHNILRHRPVPRNPLLVNALVRLRLVNRMNLGVRRMFQSMLEEGKAPPNLAEHGESVVVSFRKQPISGPFRLFVADEGQAGRILSVEHLLILHDLLGHPELDTARAARLCQRTEPAARDLLNEMETGLGYLERGGTGRGTYWVLRPDLHRRLAGPGHPERNRRIAWEAAKTRTLSVLKDRARRGEPGLSNQEIRQITHYDRNQVVRLMLELRAENPDIRLGGAGRSARYSVDCARK</sequence>